<protein>
    <submittedName>
        <fullName evidence="1">Uncharacterized protein</fullName>
    </submittedName>
</protein>
<evidence type="ECO:0000313" key="1">
    <source>
        <dbReference type="EMBL" id="BFF96836.1"/>
    </source>
</evidence>
<dbReference type="AlphaFoldDB" id="A0AAU9FLM5"/>
<dbReference type="Proteomes" id="UP001500889">
    <property type="component" value="Chromosome J"/>
</dbReference>
<dbReference type="EMBL" id="AP029265">
    <property type="protein sequence ID" value="BFF96836.1"/>
    <property type="molecule type" value="Genomic_DNA"/>
</dbReference>
<reference evidence="1 2" key="1">
    <citation type="submission" date="2024-02" db="EMBL/GenBank/DDBJ databases">
        <title>A chromosome-level genome assembly of Drosophila madeirensis, a fruit fly species endemic to Madeira island.</title>
        <authorList>
            <person name="Tomihara K."/>
            <person name="Llopart A."/>
            <person name="Yamamoto D."/>
        </authorList>
    </citation>
    <scope>NUCLEOTIDE SEQUENCE [LARGE SCALE GENOMIC DNA]</scope>
    <source>
        <strain evidence="1 2">RF1</strain>
    </source>
</reference>
<accession>A0AAU9FLM5</accession>
<evidence type="ECO:0000313" key="2">
    <source>
        <dbReference type="Proteomes" id="UP001500889"/>
    </source>
</evidence>
<proteinExistence type="predicted"/>
<gene>
    <name evidence="1" type="ORF">DMAD_05383</name>
</gene>
<name>A0AAU9FLM5_DROMD</name>
<organism evidence="1 2">
    <name type="scientific">Drosophila madeirensis</name>
    <name type="common">Fruit fly</name>
    <dbReference type="NCBI Taxonomy" id="30013"/>
    <lineage>
        <taxon>Eukaryota</taxon>
        <taxon>Metazoa</taxon>
        <taxon>Ecdysozoa</taxon>
        <taxon>Arthropoda</taxon>
        <taxon>Hexapoda</taxon>
        <taxon>Insecta</taxon>
        <taxon>Pterygota</taxon>
        <taxon>Neoptera</taxon>
        <taxon>Endopterygota</taxon>
        <taxon>Diptera</taxon>
        <taxon>Brachycera</taxon>
        <taxon>Muscomorpha</taxon>
        <taxon>Ephydroidea</taxon>
        <taxon>Drosophilidae</taxon>
        <taxon>Drosophila</taxon>
        <taxon>Sophophora</taxon>
    </lineage>
</organism>
<sequence>MENTQCQLAQYDVMLSAIRNFWLDDQEVLIKSQFPNSIGVCSQGIRIDNELIHFFQAAKFLGIDDPATIIGPYSIGTLSAASGNRMPSTPICRPAHTVARI</sequence>
<keyword evidence="2" id="KW-1185">Reference proteome</keyword>